<organism evidence="3 4">
    <name type="scientific">Hymenobacter aranciens</name>
    <dbReference type="NCBI Taxonomy" id="3063996"/>
    <lineage>
        <taxon>Bacteria</taxon>
        <taxon>Pseudomonadati</taxon>
        <taxon>Bacteroidota</taxon>
        <taxon>Cytophagia</taxon>
        <taxon>Cytophagales</taxon>
        <taxon>Hymenobacteraceae</taxon>
        <taxon>Hymenobacter</taxon>
    </lineage>
</organism>
<keyword evidence="4" id="KW-1185">Reference proteome</keyword>
<comment type="caution">
    <text evidence="3">The sequence shown here is derived from an EMBL/GenBank/DDBJ whole genome shotgun (WGS) entry which is preliminary data.</text>
</comment>
<dbReference type="RefSeq" id="WP_305005216.1">
    <property type="nucleotide sequence ID" value="NZ_JAUQSY010000002.1"/>
</dbReference>
<feature type="domain" description="Gliding motility-associated protein GldM N-terminal" evidence="1">
    <location>
        <begin position="38"/>
        <end position="206"/>
    </location>
</feature>
<proteinExistence type="predicted"/>
<accession>A0ABT9B6T0</accession>
<sequence length="310" mass="34625">MNKLVKILGASLLTAGMAGYAYQEYHSRQVVQWAQLQALDDTLAGPNEQAYKANEYTLRDMQATVEDNHKQAREIALLSAARQVHARTRELLDTLWWYRERLMRQTGNQNAVNGWRHPATEVTLAAPRDNEQQPSIQGQLGAYARYIQALQIRYPADSLRPLPPGMPEQWSAPLLYDKQPVGLVLAAIRQAEADALTYEAAALAWLSQPLEGRRIPRKLIAVATAKANAVAPGDTYKAQIYLVNQLYGARFSMSCNGQPIAVASNGMGEVRFRTPVNIGAAAWWLGTVRVRYQGRDSTFEVRVPYHVARP</sequence>
<protein>
    <recommendedName>
        <fullName evidence="5">Gliding motility-associated protein GldM N-terminal domain-containing protein</fullName>
    </recommendedName>
</protein>
<dbReference type="InterPro" id="IPR048405">
    <property type="entry name" value="GldM_Ig-like-1"/>
</dbReference>
<dbReference type="Pfam" id="PF21601">
    <property type="entry name" value="GldM_2nd"/>
    <property type="match status" value="1"/>
</dbReference>
<reference evidence="3" key="1">
    <citation type="submission" date="2023-07" db="EMBL/GenBank/DDBJ databases">
        <authorList>
            <person name="Kim M.K."/>
        </authorList>
    </citation>
    <scope>NUCLEOTIDE SEQUENCE</scope>
    <source>
        <strain evidence="3">ASUV-10-1</strain>
    </source>
</reference>
<dbReference type="Pfam" id="PF12081">
    <property type="entry name" value="GldM_1st"/>
    <property type="match status" value="1"/>
</dbReference>
<gene>
    <name evidence="3" type="ORF">Q5H93_04095</name>
</gene>
<evidence type="ECO:0000259" key="2">
    <source>
        <dbReference type="Pfam" id="PF21601"/>
    </source>
</evidence>
<evidence type="ECO:0000313" key="3">
    <source>
        <dbReference type="EMBL" id="MDO7873903.1"/>
    </source>
</evidence>
<dbReference type="Proteomes" id="UP001176429">
    <property type="component" value="Unassembled WGS sequence"/>
</dbReference>
<evidence type="ECO:0000259" key="1">
    <source>
        <dbReference type="Pfam" id="PF12081"/>
    </source>
</evidence>
<evidence type="ECO:0008006" key="5">
    <source>
        <dbReference type="Google" id="ProtNLM"/>
    </source>
</evidence>
<feature type="domain" description="Gliding motility-associated protein GldM first immunoglobulin-like" evidence="2">
    <location>
        <begin position="218"/>
        <end position="308"/>
    </location>
</feature>
<dbReference type="InterPro" id="IPR022720">
    <property type="entry name" value="Motility-assoc_prot_GldM_N"/>
</dbReference>
<evidence type="ECO:0000313" key="4">
    <source>
        <dbReference type="Proteomes" id="UP001176429"/>
    </source>
</evidence>
<dbReference type="EMBL" id="JAUQSY010000002">
    <property type="protein sequence ID" value="MDO7873903.1"/>
    <property type="molecule type" value="Genomic_DNA"/>
</dbReference>
<name>A0ABT9B6T0_9BACT</name>